<evidence type="ECO:0000256" key="1">
    <source>
        <dbReference type="SAM" id="MobiDB-lite"/>
    </source>
</evidence>
<dbReference type="Proteomes" id="UP001610444">
    <property type="component" value="Unassembled WGS sequence"/>
</dbReference>
<name>A0ABR4JF81_9EURO</name>
<feature type="signal peptide" evidence="2">
    <location>
        <begin position="1"/>
        <end position="28"/>
    </location>
</feature>
<keyword evidence="5" id="KW-1185">Reference proteome</keyword>
<feature type="domain" description="Apple" evidence="3">
    <location>
        <begin position="113"/>
        <end position="190"/>
    </location>
</feature>
<dbReference type="RefSeq" id="XP_070893072.1">
    <property type="nucleotide sequence ID" value="XM_071047239.1"/>
</dbReference>
<feature type="region of interest" description="Disordered" evidence="1">
    <location>
        <begin position="31"/>
        <end position="80"/>
    </location>
</feature>
<dbReference type="PROSITE" id="PS50948">
    <property type="entry name" value="PAN"/>
    <property type="match status" value="1"/>
</dbReference>
<feature type="chain" id="PRO_5045165439" description="Apple domain-containing protein" evidence="2">
    <location>
        <begin position="29"/>
        <end position="409"/>
    </location>
</feature>
<evidence type="ECO:0000313" key="4">
    <source>
        <dbReference type="EMBL" id="KAL2838511.1"/>
    </source>
</evidence>
<dbReference type="Pfam" id="PF00024">
    <property type="entry name" value="PAN_1"/>
    <property type="match status" value="3"/>
</dbReference>
<evidence type="ECO:0000256" key="2">
    <source>
        <dbReference type="SAM" id="SignalP"/>
    </source>
</evidence>
<evidence type="ECO:0000259" key="3">
    <source>
        <dbReference type="PROSITE" id="PS50948"/>
    </source>
</evidence>
<proteinExistence type="predicted"/>
<sequence>MSRLRPFSWAIFALGISMLLATLIGVNADDDDPFGPPPSSQNPLGAGADDDDDPFGPPPSTPGSGSGSGSLCPSPWPSTAQAGLGNTTTANCPTDDGKLYATSSGDYMYIQCCAERQNGRLLGADAVGDFGECMDLCMKDKTGQCRSVTYSPGSTGRQNGQNCVLWAHGGFSPDETLFEISHHAYYVEAPYVDQPDDEIELCSTQCPGANNQVFTSNYGESFLMICGKRHGTPGASQFVDSYEQCIDMCGLMGPCKSVDYHHKTGRCTWGDHSGEPMIDAPGYASAWSMGCPGACKEYPKPPPPPADKMCPDKYHEAFWSSGGLPFQSRCTRYEWTGNVGLYILDPGPVTMEECMKKCSDDNGCRWGTFEFASGKCEGYTRKYNTRDTATDGKITNYVNFEKLQASPTA</sequence>
<keyword evidence="2" id="KW-0732">Signal</keyword>
<dbReference type="InterPro" id="IPR003609">
    <property type="entry name" value="Pan_app"/>
</dbReference>
<protein>
    <recommendedName>
        <fullName evidence="3">Apple domain-containing protein</fullName>
    </recommendedName>
</protein>
<dbReference type="SUPFAM" id="SSF57414">
    <property type="entry name" value="Hairpin loop containing domain-like"/>
    <property type="match status" value="2"/>
</dbReference>
<gene>
    <name evidence="4" type="ORF">BJX68DRAFT_272588</name>
</gene>
<dbReference type="GeneID" id="98162403"/>
<reference evidence="4 5" key="1">
    <citation type="submission" date="2024-07" db="EMBL/GenBank/DDBJ databases">
        <title>Section-level genome sequencing and comparative genomics of Aspergillus sections Usti and Cavernicolus.</title>
        <authorList>
            <consortium name="Lawrence Berkeley National Laboratory"/>
            <person name="Nybo J.L."/>
            <person name="Vesth T.C."/>
            <person name="Theobald S."/>
            <person name="Frisvad J.C."/>
            <person name="Larsen T.O."/>
            <person name="Kjaerboelling I."/>
            <person name="Rothschild-Mancinelli K."/>
            <person name="Lyhne E.K."/>
            <person name="Kogle M.E."/>
            <person name="Barry K."/>
            <person name="Clum A."/>
            <person name="Na H."/>
            <person name="Ledsgaard L."/>
            <person name="Lin J."/>
            <person name="Lipzen A."/>
            <person name="Kuo A."/>
            <person name="Riley R."/>
            <person name="Mondo S."/>
            <person name="LaButti K."/>
            <person name="Haridas S."/>
            <person name="Pangalinan J."/>
            <person name="Salamov A.A."/>
            <person name="Simmons B.A."/>
            <person name="Magnuson J.K."/>
            <person name="Chen J."/>
            <person name="Drula E."/>
            <person name="Henrissat B."/>
            <person name="Wiebenga A."/>
            <person name="Lubbers R.J."/>
            <person name="Gomes A.C."/>
            <person name="Macurrencykelacurrency M.R."/>
            <person name="Stajich J."/>
            <person name="Grigoriev I.V."/>
            <person name="Mortensen U.H."/>
            <person name="De vries R.P."/>
            <person name="Baker S.E."/>
            <person name="Andersen M.R."/>
        </authorList>
    </citation>
    <scope>NUCLEOTIDE SEQUENCE [LARGE SCALE GENOMIC DNA]</scope>
    <source>
        <strain evidence="4 5">CBS 756.74</strain>
    </source>
</reference>
<comment type="caution">
    <text evidence="4">The sequence shown here is derived from an EMBL/GenBank/DDBJ whole genome shotgun (WGS) entry which is preliminary data.</text>
</comment>
<evidence type="ECO:0000313" key="5">
    <source>
        <dbReference type="Proteomes" id="UP001610444"/>
    </source>
</evidence>
<accession>A0ABR4JF81</accession>
<dbReference type="EMBL" id="JBFXLR010000084">
    <property type="protein sequence ID" value="KAL2838511.1"/>
    <property type="molecule type" value="Genomic_DNA"/>
</dbReference>
<organism evidence="4 5">
    <name type="scientific">Aspergillus pseudodeflectus</name>
    <dbReference type="NCBI Taxonomy" id="176178"/>
    <lineage>
        <taxon>Eukaryota</taxon>
        <taxon>Fungi</taxon>
        <taxon>Dikarya</taxon>
        <taxon>Ascomycota</taxon>
        <taxon>Pezizomycotina</taxon>
        <taxon>Eurotiomycetes</taxon>
        <taxon>Eurotiomycetidae</taxon>
        <taxon>Eurotiales</taxon>
        <taxon>Aspergillaceae</taxon>
        <taxon>Aspergillus</taxon>
        <taxon>Aspergillus subgen. Nidulantes</taxon>
    </lineage>
</organism>